<comment type="similarity">
    <text evidence="6">Belongs to the protein kinase superfamily.</text>
</comment>
<keyword evidence="2 5" id="KW-0547">Nucleotide-binding</keyword>
<dbReference type="PANTHER" id="PTHR48011">
    <property type="entry name" value="CCR4-NOT TRANSCRIPTIONAL COMPLEX SUBUNIT CAF120-RELATED"/>
    <property type="match status" value="1"/>
</dbReference>
<dbReference type="PANTHER" id="PTHR48011:SF31">
    <property type="entry name" value="MITOGEN-ACTIVATED PROTEIN KINASE KINASE KINASE 2-LIKE"/>
    <property type="match status" value="1"/>
</dbReference>
<comment type="caution">
    <text evidence="8">The sequence shown here is derived from an EMBL/GenBank/DDBJ whole genome shotgun (WGS) entry which is preliminary data.</text>
</comment>
<evidence type="ECO:0000256" key="1">
    <source>
        <dbReference type="ARBA" id="ARBA00022679"/>
    </source>
</evidence>
<organism evidence="8 9">
    <name type="scientific">Datura stramonium</name>
    <name type="common">Jimsonweed</name>
    <name type="synonym">Common thornapple</name>
    <dbReference type="NCBI Taxonomy" id="4076"/>
    <lineage>
        <taxon>Eukaryota</taxon>
        <taxon>Viridiplantae</taxon>
        <taxon>Streptophyta</taxon>
        <taxon>Embryophyta</taxon>
        <taxon>Tracheophyta</taxon>
        <taxon>Spermatophyta</taxon>
        <taxon>Magnoliopsida</taxon>
        <taxon>eudicotyledons</taxon>
        <taxon>Gunneridae</taxon>
        <taxon>Pentapetalae</taxon>
        <taxon>asterids</taxon>
        <taxon>lamiids</taxon>
        <taxon>Solanales</taxon>
        <taxon>Solanaceae</taxon>
        <taxon>Solanoideae</taxon>
        <taxon>Datureae</taxon>
        <taxon>Datura</taxon>
    </lineage>
</organism>
<evidence type="ECO:0000313" key="9">
    <source>
        <dbReference type="Proteomes" id="UP000823775"/>
    </source>
</evidence>
<accession>A0ABS8SC35</accession>
<dbReference type="PROSITE" id="PS00108">
    <property type="entry name" value="PROTEIN_KINASE_ST"/>
    <property type="match status" value="1"/>
</dbReference>
<evidence type="ECO:0000256" key="2">
    <source>
        <dbReference type="ARBA" id="ARBA00022741"/>
    </source>
</evidence>
<dbReference type="SMART" id="SM00220">
    <property type="entry name" value="S_TKc"/>
    <property type="match status" value="1"/>
</dbReference>
<feature type="binding site" evidence="5">
    <location>
        <position position="61"/>
    </location>
    <ligand>
        <name>ATP</name>
        <dbReference type="ChEBI" id="CHEBI:30616"/>
    </ligand>
</feature>
<dbReference type="InterPro" id="IPR000719">
    <property type="entry name" value="Prot_kinase_dom"/>
</dbReference>
<evidence type="ECO:0000313" key="8">
    <source>
        <dbReference type="EMBL" id="MCD7456375.1"/>
    </source>
</evidence>
<dbReference type="Proteomes" id="UP000823775">
    <property type="component" value="Unassembled WGS sequence"/>
</dbReference>
<dbReference type="PROSITE" id="PS00107">
    <property type="entry name" value="PROTEIN_KINASE_ATP"/>
    <property type="match status" value="1"/>
</dbReference>
<proteinExistence type="inferred from homology"/>
<feature type="domain" description="Protein kinase" evidence="7">
    <location>
        <begin position="29"/>
        <end position="296"/>
    </location>
</feature>
<dbReference type="InterPro" id="IPR008271">
    <property type="entry name" value="Ser/Thr_kinase_AS"/>
</dbReference>
<evidence type="ECO:0000256" key="3">
    <source>
        <dbReference type="ARBA" id="ARBA00022777"/>
    </source>
</evidence>
<dbReference type="EMBL" id="JACEIK010000399">
    <property type="protein sequence ID" value="MCD7456375.1"/>
    <property type="molecule type" value="Genomic_DNA"/>
</dbReference>
<dbReference type="PROSITE" id="PS50011">
    <property type="entry name" value="PROTEIN_KINASE_DOM"/>
    <property type="match status" value="1"/>
</dbReference>
<keyword evidence="9" id="KW-1185">Reference proteome</keyword>
<protein>
    <recommendedName>
        <fullName evidence="7">Protein kinase domain-containing protein</fullName>
    </recommendedName>
</protein>
<name>A0ABS8SC35_DATST</name>
<gene>
    <name evidence="8" type="ORF">HAX54_031455</name>
</gene>
<dbReference type="InterPro" id="IPR017441">
    <property type="entry name" value="Protein_kinase_ATP_BS"/>
</dbReference>
<dbReference type="Gene3D" id="1.10.510.10">
    <property type="entry name" value="Transferase(Phosphotransferase) domain 1"/>
    <property type="match status" value="1"/>
</dbReference>
<keyword evidence="1" id="KW-0808">Transferase</keyword>
<evidence type="ECO:0000256" key="5">
    <source>
        <dbReference type="PROSITE-ProRule" id="PRU10141"/>
    </source>
</evidence>
<keyword evidence="4 5" id="KW-0067">ATP-binding</keyword>
<keyword evidence="3" id="KW-0418">Kinase</keyword>
<dbReference type="Pfam" id="PF00069">
    <property type="entry name" value="Pkinase"/>
    <property type="match status" value="1"/>
</dbReference>
<sequence>MEAHSALKRRNGKVIASRSSNNMEAYSSWTRVKVIGNGSFGRVYLAISSGDTLIPSTIAVKSAGFYRCKSLRNEMYFLRQLQGCPHVIGCFGVDFTEKGGKVIYNILLEYAEAGSLANRIRQFNLGRCRGLPEAEAKDHARSVLLGLLHMHSLGIVHCDIKPGNILLVGPRGSGKAAAKIADFGLALQESQSDKNTNSGRLRGTPIYMAPEVVLDEQYGPAADIWSFGCTVFEVITGKTVWELDEDIYVLCKIRLESPNICSNKLSRQAEDFLRKCLVRDPRVRWTAEDSDMNSFFVYADDLLEFITHTARFEPQVYVMHTGDLFNLKNACAGTTYCRLEVPDANSGNEQAT</sequence>
<dbReference type="InterPro" id="IPR011009">
    <property type="entry name" value="Kinase-like_dom_sf"/>
</dbReference>
<dbReference type="InterPro" id="IPR052751">
    <property type="entry name" value="Plant_MAPKKK"/>
</dbReference>
<reference evidence="8 9" key="1">
    <citation type="journal article" date="2021" name="BMC Genomics">
        <title>Datura genome reveals duplications of psychoactive alkaloid biosynthetic genes and high mutation rate following tissue culture.</title>
        <authorList>
            <person name="Rajewski A."/>
            <person name="Carter-House D."/>
            <person name="Stajich J."/>
            <person name="Litt A."/>
        </authorList>
    </citation>
    <scope>NUCLEOTIDE SEQUENCE [LARGE SCALE GENOMIC DNA]</scope>
    <source>
        <strain evidence="8">AR-01</strain>
    </source>
</reference>
<keyword evidence="6" id="KW-0723">Serine/threonine-protein kinase</keyword>
<dbReference type="CDD" id="cd06606">
    <property type="entry name" value="STKc_MAPKKK"/>
    <property type="match status" value="1"/>
</dbReference>
<evidence type="ECO:0000256" key="6">
    <source>
        <dbReference type="RuleBase" id="RU000304"/>
    </source>
</evidence>
<evidence type="ECO:0000259" key="7">
    <source>
        <dbReference type="PROSITE" id="PS50011"/>
    </source>
</evidence>
<dbReference type="SUPFAM" id="SSF56112">
    <property type="entry name" value="Protein kinase-like (PK-like)"/>
    <property type="match status" value="1"/>
</dbReference>
<evidence type="ECO:0000256" key="4">
    <source>
        <dbReference type="ARBA" id="ARBA00022840"/>
    </source>
</evidence>